<dbReference type="AlphaFoldDB" id="A0AA36IJE2"/>
<evidence type="ECO:0000256" key="1">
    <source>
        <dbReference type="SAM" id="MobiDB-lite"/>
    </source>
</evidence>
<accession>A0AA36IJE2</accession>
<name>A0AA36IJE2_9DINO</name>
<comment type="caution">
    <text evidence="2">The sequence shown here is derived from an EMBL/GenBank/DDBJ whole genome shotgun (WGS) entry which is preliminary data.</text>
</comment>
<dbReference type="Proteomes" id="UP001178507">
    <property type="component" value="Unassembled WGS sequence"/>
</dbReference>
<dbReference type="EMBL" id="CAUJNA010001705">
    <property type="protein sequence ID" value="CAJ1388522.1"/>
    <property type="molecule type" value="Genomic_DNA"/>
</dbReference>
<reference evidence="2" key="1">
    <citation type="submission" date="2023-08" db="EMBL/GenBank/DDBJ databases">
        <authorList>
            <person name="Chen Y."/>
            <person name="Shah S."/>
            <person name="Dougan E. K."/>
            <person name="Thang M."/>
            <person name="Chan C."/>
        </authorList>
    </citation>
    <scope>NUCLEOTIDE SEQUENCE</scope>
</reference>
<feature type="region of interest" description="Disordered" evidence="1">
    <location>
        <begin position="68"/>
        <end position="96"/>
    </location>
</feature>
<evidence type="ECO:0000313" key="2">
    <source>
        <dbReference type="EMBL" id="CAJ1388522.1"/>
    </source>
</evidence>
<keyword evidence="3" id="KW-1185">Reference proteome</keyword>
<feature type="region of interest" description="Disordered" evidence="1">
    <location>
        <begin position="28"/>
        <end position="56"/>
    </location>
</feature>
<sequence>MASIFGASARGAAPWKVADASWVRPLRAERDKEPRLERPLRRTEVKSETPRAPSPPVVVVKVTSPRKRCGKELSKVQPPLPPKAELREEAASLATE</sequence>
<organism evidence="2 3">
    <name type="scientific">Effrenium voratum</name>
    <dbReference type="NCBI Taxonomy" id="2562239"/>
    <lineage>
        <taxon>Eukaryota</taxon>
        <taxon>Sar</taxon>
        <taxon>Alveolata</taxon>
        <taxon>Dinophyceae</taxon>
        <taxon>Suessiales</taxon>
        <taxon>Symbiodiniaceae</taxon>
        <taxon>Effrenium</taxon>
    </lineage>
</organism>
<gene>
    <name evidence="2" type="ORF">EVOR1521_LOCUS14371</name>
</gene>
<protein>
    <submittedName>
        <fullName evidence="2">Uncharacterized protein</fullName>
    </submittedName>
</protein>
<feature type="compositionally biased region" description="Basic and acidic residues" evidence="1">
    <location>
        <begin position="28"/>
        <end position="49"/>
    </location>
</feature>
<feature type="non-terminal residue" evidence="2">
    <location>
        <position position="96"/>
    </location>
</feature>
<proteinExistence type="predicted"/>
<evidence type="ECO:0000313" key="3">
    <source>
        <dbReference type="Proteomes" id="UP001178507"/>
    </source>
</evidence>